<comment type="caution">
    <text evidence="2">The sequence shown here is derived from an EMBL/GenBank/DDBJ whole genome shotgun (WGS) entry which is preliminary data.</text>
</comment>
<reference evidence="2" key="1">
    <citation type="journal article" date="2019" name="bioRxiv">
        <title>The Genome of the Zebra Mussel, Dreissena polymorpha: A Resource for Invasive Species Research.</title>
        <authorList>
            <person name="McCartney M.A."/>
            <person name="Auch B."/>
            <person name="Kono T."/>
            <person name="Mallez S."/>
            <person name="Zhang Y."/>
            <person name="Obille A."/>
            <person name="Becker A."/>
            <person name="Abrahante J.E."/>
            <person name="Garbe J."/>
            <person name="Badalamenti J.P."/>
            <person name="Herman A."/>
            <person name="Mangelson H."/>
            <person name="Liachko I."/>
            <person name="Sullivan S."/>
            <person name="Sone E.D."/>
            <person name="Koren S."/>
            <person name="Silverstein K.A.T."/>
            <person name="Beckman K.B."/>
            <person name="Gohl D.M."/>
        </authorList>
    </citation>
    <scope>NUCLEOTIDE SEQUENCE</scope>
    <source>
        <strain evidence="2">Duluth1</strain>
        <tissue evidence="2">Whole animal</tissue>
    </source>
</reference>
<feature type="region of interest" description="Disordered" evidence="1">
    <location>
        <begin position="78"/>
        <end position="114"/>
    </location>
</feature>
<proteinExistence type="predicted"/>
<protein>
    <submittedName>
        <fullName evidence="2">Uncharacterized protein</fullName>
    </submittedName>
</protein>
<dbReference type="Proteomes" id="UP000828390">
    <property type="component" value="Unassembled WGS sequence"/>
</dbReference>
<sequence>MYIQYKIEISVWVFIYLADVAIMIRRNVAGNNLVTRSISELKFNGNIKETNKDMWSAERLSMYGLSFAHLRGSVYKPNVDGRTDSGQRPILKPHLSNQCSNTRKTGPPPGSHVY</sequence>
<feature type="compositionally biased region" description="Polar residues" evidence="1">
    <location>
        <begin position="95"/>
        <end position="104"/>
    </location>
</feature>
<organism evidence="2 3">
    <name type="scientific">Dreissena polymorpha</name>
    <name type="common">Zebra mussel</name>
    <name type="synonym">Mytilus polymorpha</name>
    <dbReference type="NCBI Taxonomy" id="45954"/>
    <lineage>
        <taxon>Eukaryota</taxon>
        <taxon>Metazoa</taxon>
        <taxon>Spiralia</taxon>
        <taxon>Lophotrochozoa</taxon>
        <taxon>Mollusca</taxon>
        <taxon>Bivalvia</taxon>
        <taxon>Autobranchia</taxon>
        <taxon>Heteroconchia</taxon>
        <taxon>Euheterodonta</taxon>
        <taxon>Imparidentia</taxon>
        <taxon>Neoheterodontei</taxon>
        <taxon>Myida</taxon>
        <taxon>Dreissenoidea</taxon>
        <taxon>Dreissenidae</taxon>
        <taxon>Dreissena</taxon>
    </lineage>
</organism>
<reference evidence="2" key="2">
    <citation type="submission" date="2020-11" db="EMBL/GenBank/DDBJ databases">
        <authorList>
            <person name="McCartney M.A."/>
            <person name="Auch B."/>
            <person name="Kono T."/>
            <person name="Mallez S."/>
            <person name="Becker A."/>
            <person name="Gohl D.M."/>
            <person name="Silverstein K.A.T."/>
            <person name="Koren S."/>
            <person name="Bechman K.B."/>
            <person name="Herman A."/>
            <person name="Abrahante J.E."/>
            <person name="Garbe J."/>
        </authorList>
    </citation>
    <scope>NUCLEOTIDE SEQUENCE</scope>
    <source>
        <strain evidence="2">Duluth1</strain>
        <tissue evidence="2">Whole animal</tissue>
    </source>
</reference>
<dbReference type="AlphaFoldDB" id="A0A9D4RGW3"/>
<dbReference type="EMBL" id="JAIWYP010000002">
    <property type="protein sequence ID" value="KAH3866147.1"/>
    <property type="molecule type" value="Genomic_DNA"/>
</dbReference>
<accession>A0A9D4RGW3</accession>
<evidence type="ECO:0000313" key="2">
    <source>
        <dbReference type="EMBL" id="KAH3866147.1"/>
    </source>
</evidence>
<keyword evidence="3" id="KW-1185">Reference proteome</keyword>
<name>A0A9D4RGW3_DREPO</name>
<evidence type="ECO:0000313" key="3">
    <source>
        <dbReference type="Proteomes" id="UP000828390"/>
    </source>
</evidence>
<gene>
    <name evidence="2" type="ORF">DPMN_029202</name>
</gene>
<evidence type="ECO:0000256" key="1">
    <source>
        <dbReference type="SAM" id="MobiDB-lite"/>
    </source>
</evidence>